<evidence type="ECO:0000313" key="2">
    <source>
        <dbReference type="EMBL" id="KAJ7765918.1"/>
    </source>
</evidence>
<evidence type="ECO:0000313" key="3">
    <source>
        <dbReference type="Proteomes" id="UP001215280"/>
    </source>
</evidence>
<sequence>MSTTSKLATVEIRTGKLPTVHPGEITPLATTQFEHGMLDYAAAKDIAAEKIVSLVFRCFLGQRVRNWFSPLGVRDAFSKLTLANFMTKLRKKFLRPDWDVHTRALILSSRMKDDKTFSEWVVTLQSLQALLVGTTHAVNDQHLCHTLEANMVPDLRLDYAKHKAANTIAEDQFDHWVLAVIELDEERVYEDQKQQRRIAEEKRKAADDGECPTKKVFADSNKVNGASSSKPPSSTSSTAPSGKNCPPLTVEERQLLADNDGCNRCHKFFAGHCTTECKEDFPSGTNYCIRTQADVDAARKAKSKNGRSHHAGGGYGRR</sequence>
<accession>A0AAD7JLT3</accession>
<feature type="region of interest" description="Disordered" evidence="1">
    <location>
        <begin position="299"/>
        <end position="318"/>
    </location>
</feature>
<protein>
    <submittedName>
        <fullName evidence="2">Uncharacterized protein</fullName>
    </submittedName>
</protein>
<organism evidence="2 3">
    <name type="scientific">Mycena maculata</name>
    <dbReference type="NCBI Taxonomy" id="230809"/>
    <lineage>
        <taxon>Eukaryota</taxon>
        <taxon>Fungi</taxon>
        <taxon>Dikarya</taxon>
        <taxon>Basidiomycota</taxon>
        <taxon>Agaricomycotina</taxon>
        <taxon>Agaricomycetes</taxon>
        <taxon>Agaricomycetidae</taxon>
        <taxon>Agaricales</taxon>
        <taxon>Marasmiineae</taxon>
        <taxon>Mycenaceae</taxon>
        <taxon>Mycena</taxon>
    </lineage>
</organism>
<feature type="compositionally biased region" description="Low complexity" evidence="1">
    <location>
        <begin position="225"/>
        <end position="243"/>
    </location>
</feature>
<feature type="compositionally biased region" description="Basic residues" evidence="1">
    <location>
        <begin position="300"/>
        <end position="318"/>
    </location>
</feature>
<dbReference type="EMBL" id="JARJLG010000034">
    <property type="protein sequence ID" value="KAJ7765918.1"/>
    <property type="molecule type" value="Genomic_DNA"/>
</dbReference>
<gene>
    <name evidence="2" type="ORF">DFH07DRAFT_737532</name>
</gene>
<comment type="caution">
    <text evidence="2">The sequence shown here is derived from an EMBL/GenBank/DDBJ whole genome shotgun (WGS) entry which is preliminary data.</text>
</comment>
<name>A0AAD7JLT3_9AGAR</name>
<proteinExistence type="predicted"/>
<keyword evidence="3" id="KW-1185">Reference proteome</keyword>
<reference evidence="2" key="1">
    <citation type="submission" date="2023-03" db="EMBL/GenBank/DDBJ databases">
        <title>Massive genome expansion in bonnet fungi (Mycena s.s.) driven by repeated elements and novel gene families across ecological guilds.</title>
        <authorList>
            <consortium name="Lawrence Berkeley National Laboratory"/>
            <person name="Harder C.B."/>
            <person name="Miyauchi S."/>
            <person name="Viragh M."/>
            <person name="Kuo A."/>
            <person name="Thoen E."/>
            <person name="Andreopoulos B."/>
            <person name="Lu D."/>
            <person name="Skrede I."/>
            <person name="Drula E."/>
            <person name="Henrissat B."/>
            <person name="Morin E."/>
            <person name="Kohler A."/>
            <person name="Barry K."/>
            <person name="LaButti K."/>
            <person name="Morin E."/>
            <person name="Salamov A."/>
            <person name="Lipzen A."/>
            <person name="Mereny Z."/>
            <person name="Hegedus B."/>
            <person name="Baldrian P."/>
            <person name="Stursova M."/>
            <person name="Weitz H."/>
            <person name="Taylor A."/>
            <person name="Grigoriev I.V."/>
            <person name="Nagy L.G."/>
            <person name="Martin F."/>
            <person name="Kauserud H."/>
        </authorList>
    </citation>
    <scope>NUCLEOTIDE SEQUENCE</scope>
    <source>
        <strain evidence="2">CBHHK188m</strain>
    </source>
</reference>
<dbReference type="Proteomes" id="UP001215280">
    <property type="component" value="Unassembled WGS sequence"/>
</dbReference>
<feature type="region of interest" description="Disordered" evidence="1">
    <location>
        <begin position="200"/>
        <end position="247"/>
    </location>
</feature>
<feature type="compositionally biased region" description="Basic and acidic residues" evidence="1">
    <location>
        <begin position="200"/>
        <end position="217"/>
    </location>
</feature>
<evidence type="ECO:0000256" key="1">
    <source>
        <dbReference type="SAM" id="MobiDB-lite"/>
    </source>
</evidence>
<dbReference type="AlphaFoldDB" id="A0AAD7JLT3"/>